<dbReference type="InterPro" id="IPR051051">
    <property type="entry name" value="E3_ubiq-ligase_TRIM/RNF"/>
</dbReference>
<dbReference type="Pfam" id="PF25600">
    <property type="entry name" value="TRIM_CC"/>
    <property type="match status" value="1"/>
</dbReference>
<dbReference type="PANTHER" id="PTHR25465">
    <property type="entry name" value="B-BOX DOMAIN CONTAINING"/>
    <property type="match status" value="1"/>
</dbReference>
<name>A0AAD5AGQ9_SILAS</name>
<dbReference type="PANTHER" id="PTHR25465:SF5">
    <property type="entry name" value="E3 UBIQUITIN_ISG15 LIGASE TRIM25-RELATED"/>
    <property type="match status" value="1"/>
</dbReference>
<evidence type="ECO:0000256" key="4">
    <source>
        <dbReference type="ARBA" id="ARBA00022833"/>
    </source>
</evidence>
<dbReference type="CDD" id="cd16040">
    <property type="entry name" value="SPRY_PRY_SNTX"/>
    <property type="match status" value="1"/>
</dbReference>
<dbReference type="AlphaFoldDB" id="A0AAD5AGQ9"/>
<dbReference type="Pfam" id="PF13765">
    <property type="entry name" value="PRY"/>
    <property type="match status" value="1"/>
</dbReference>
<sequence length="655" mass="75213">KMAETNISVPQDQFSCPICLELFNEPVTIQCGHSFCMGCISDCWDQEDQKGVYSCPQCKETVTPRPAVSKNTVLAEVTEKLKEDLRSARPAHCLTVTEDLDCDFCTGKKDKAIKSCLVCLASFCGTHLQPHYEFPAFKKHKLVDASKRLQICSHHNKLLEVYCCTDQRCICVLCMLDKHKGHDTVSASAGKAGKQKQLLKTQRKCQQRILEKEKKHQELAEAVEFYEKSAQRAVLESERIFTEMIKSMERRRCKVRDLIRAQEKAAVSRAEKVMTQLEQEITKLKRRDAEMEWLLQADSICFLQGFSSLLDTPVSEDLDSIRLSTFLSLEDVTAFVAQLKDKVEAFCCEEVRMVSNTVKELQILSLPEPKSREEFLQRNKSHSVIPTKVHKKAKMTTKKEVTLHCIQIYLIQVDASNFVVTVWGKSTTGWKRQVFNIIVIPAFFNQLCFFPKLLLQSWRHPLVLDIFGCSNIKLEDRNLFKHDIAHGLKANSYQFTLDPNTVNKHLCLSERNTVVTCTETTQSYLAHPERFDYYLQGLCREGICGRCYWELEWTGRHGVSIAVSYKTICRKGKGTECLFGRNNQSWRLFCYPSRYSFRHVKKEIQIPIIPSSSRIGVYVDHRAGTLSFYSVSETMKLLYKVHTTFTQPVYPGFVV</sequence>
<evidence type="ECO:0000256" key="7">
    <source>
        <dbReference type="SAM" id="Coils"/>
    </source>
</evidence>
<dbReference type="CDD" id="cd19769">
    <property type="entry name" value="Bbox2_TRIM16-like"/>
    <property type="match status" value="1"/>
</dbReference>
<evidence type="ECO:0000256" key="5">
    <source>
        <dbReference type="ARBA" id="ARBA00022859"/>
    </source>
</evidence>
<feature type="domain" description="B30.2/SPRY" evidence="10">
    <location>
        <begin position="475"/>
        <end position="655"/>
    </location>
</feature>
<dbReference type="InterPro" id="IPR013083">
    <property type="entry name" value="Znf_RING/FYVE/PHD"/>
</dbReference>
<dbReference type="Pfam" id="PF15227">
    <property type="entry name" value="zf-C3HC4_4"/>
    <property type="match status" value="1"/>
</dbReference>
<keyword evidence="1" id="KW-0399">Innate immunity</keyword>
<comment type="caution">
    <text evidence="11">The sequence shown here is derived from an EMBL/GenBank/DDBJ whole genome shotgun (WGS) entry which is preliminary data.</text>
</comment>
<dbReference type="InterPro" id="IPR043136">
    <property type="entry name" value="B30.2/SPRY_sf"/>
</dbReference>
<keyword evidence="5" id="KW-0391">Immunity</keyword>
<dbReference type="SMART" id="SM00589">
    <property type="entry name" value="PRY"/>
    <property type="match status" value="1"/>
</dbReference>
<dbReference type="SUPFAM" id="SSF57845">
    <property type="entry name" value="B-box zinc-binding domain"/>
    <property type="match status" value="1"/>
</dbReference>
<dbReference type="SUPFAM" id="SSF57850">
    <property type="entry name" value="RING/U-box"/>
    <property type="match status" value="1"/>
</dbReference>
<dbReference type="InterPro" id="IPR003879">
    <property type="entry name" value="Butyrophylin_SPRY"/>
</dbReference>
<dbReference type="PRINTS" id="PR01407">
    <property type="entry name" value="BUTYPHLNCDUF"/>
</dbReference>
<dbReference type="InterPro" id="IPR001870">
    <property type="entry name" value="B30.2/SPRY"/>
</dbReference>
<evidence type="ECO:0000259" key="9">
    <source>
        <dbReference type="PROSITE" id="PS50119"/>
    </source>
</evidence>
<accession>A0AAD5AGQ9</accession>
<keyword evidence="7" id="KW-0175">Coiled coil</keyword>
<dbReference type="Gene3D" id="3.30.160.60">
    <property type="entry name" value="Classic Zinc Finger"/>
    <property type="match status" value="1"/>
</dbReference>
<gene>
    <name evidence="11" type="ORF">C0J50_24217</name>
</gene>
<evidence type="ECO:0000256" key="2">
    <source>
        <dbReference type="ARBA" id="ARBA00022723"/>
    </source>
</evidence>
<dbReference type="InterPro" id="IPR013320">
    <property type="entry name" value="ConA-like_dom_sf"/>
</dbReference>
<dbReference type="SUPFAM" id="SSF49899">
    <property type="entry name" value="Concanavalin A-like lectins/glucanases"/>
    <property type="match status" value="1"/>
</dbReference>
<feature type="non-terminal residue" evidence="11">
    <location>
        <position position="655"/>
    </location>
</feature>
<dbReference type="SMART" id="SM00336">
    <property type="entry name" value="BBOX"/>
    <property type="match status" value="1"/>
</dbReference>
<evidence type="ECO:0000313" key="12">
    <source>
        <dbReference type="Proteomes" id="UP001205998"/>
    </source>
</evidence>
<dbReference type="Gene3D" id="2.60.120.920">
    <property type="match status" value="1"/>
</dbReference>
<dbReference type="InterPro" id="IPR003877">
    <property type="entry name" value="SPRY_dom"/>
</dbReference>
<evidence type="ECO:0000256" key="6">
    <source>
        <dbReference type="PROSITE-ProRule" id="PRU00024"/>
    </source>
</evidence>
<evidence type="ECO:0000259" key="10">
    <source>
        <dbReference type="PROSITE" id="PS50188"/>
    </source>
</evidence>
<proteinExistence type="predicted"/>
<dbReference type="InterPro" id="IPR001841">
    <property type="entry name" value="Znf_RING"/>
</dbReference>
<feature type="non-terminal residue" evidence="11">
    <location>
        <position position="1"/>
    </location>
</feature>
<dbReference type="PROSITE" id="PS50188">
    <property type="entry name" value="B302_SPRY"/>
    <property type="match status" value="1"/>
</dbReference>
<evidence type="ECO:0000256" key="3">
    <source>
        <dbReference type="ARBA" id="ARBA00022771"/>
    </source>
</evidence>
<dbReference type="GO" id="GO:0008270">
    <property type="term" value="F:zinc ion binding"/>
    <property type="evidence" value="ECO:0007669"/>
    <property type="project" value="UniProtKB-KW"/>
</dbReference>
<keyword evidence="3 6" id="KW-0863">Zinc-finger</keyword>
<evidence type="ECO:0000259" key="8">
    <source>
        <dbReference type="PROSITE" id="PS50089"/>
    </source>
</evidence>
<dbReference type="Gene3D" id="3.30.40.10">
    <property type="entry name" value="Zinc/RING finger domain, C3HC4 (zinc finger)"/>
    <property type="match status" value="1"/>
</dbReference>
<organism evidence="11 12">
    <name type="scientific">Silurus asotus</name>
    <name type="common">Amur catfish</name>
    <name type="synonym">Parasilurus asotus</name>
    <dbReference type="NCBI Taxonomy" id="30991"/>
    <lineage>
        <taxon>Eukaryota</taxon>
        <taxon>Metazoa</taxon>
        <taxon>Chordata</taxon>
        <taxon>Craniata</taxon>
        <taxon>Vertebrata</taxon>
        <taxon>Euteleostomi</taxon>
        <taxon>Actinopterygii</taxon>
        <taxon>Neopterygii</taxon>
        <taxon>Teleostei</taxon>
        <taxon>Ostariophysi</taxon>
        <taxon>Siluriformes</taxon>
        <taxon>Siluridae</taxon>
        <taxon>Silurus</taxon>
    </lineage>
</organism>
<dbReference type="PROSITE" id="PS00518">
    <property type="entry name" value="ZF_RING_1"/>
    <property type="match status" value="1"/>
</dbReference>
<dbReference type="PROSITE" id="PS50119">
    <property type="entry name" value="ZF_BBOX"/>
    <property type="match status" value="1"/>
</dbReference>
<dbReference type="Gene3D" id="4.10.830.40">
    <property type="match status" value="1"/>
</dbReference>
<dbReference type="PROSITE" id="PS50089">
    <property type="entry name" value="ZF_RING_2"/>
    <property type="match status" value="1"/>
</dbReference>
<dbReference type="Pfam" id="PF00643">
    <property type="entry name" value="zf-B_box"/>
    <property type="match status" value="1"/>
</dbReference>
<dbReference type="InterPro" id="IPR000315">
    <property type="entry name" value="Znf_B-box"/>
</dbReference>
<feature type="domain" description="B box-type" evidence="9">
    <location>
        <begin position="147"/>
        <end position="187"/>
    </location>
</feature>
<dbReference type="GO" id="GO:0005737">
    <property type="term" value="C:cytoplasm"/>
    <property type="evidence" value="ECO:0007669"/>
    <property type="project" value="UniProtKB-ARBA"/>
</dbReference>
<dbReference type="Proteomes" id="UP001205998">
    <property type="component" value="Unassembled WGS sequence"/>
</dbReference>
<dbReference type="SMART" id="SM00184">
    <property type="entry name" value="RING"/>
    <property type="match status" value="1"/>
</dbReference>
<dbReference type="InterPro" id="IPR058030">
    <property type="entry name" value="TRIM8/14/16/25/29/45/65_CC"/>
</dbReference>
<feature type="coiled-coil region" evidence="7">
    <location>
        <begin position="260"/>
        <end position="294"/>
    </location>
</feature>
<evidence type="ECO:0000313" key="11">
    <source>
        <dbReference type="EMBL" id="KAI5616218.1"/>
    </source>
</evidence>
<feature type="domain" description="RING-type" evidence="8">
    <location>
        <begin position="16"/>
        <end position="59"/>
    </location>
</feature>
<keyword evidence="4" id="KW-0862">Zinc</keyword>
<reference evidence="11" key="1">
    <citation type="submission" date="2018-07" db="EMBL/GenBank/DDBJ databases">
        <title>Comparative genomics of catfishes provides insights into carnivory and benthic adaptation.</title>
        <authorList>
            <person name="Zhang Y."/>
            <person name="Wang D."/>
            <person name="Peng Z."/>
            <person name="Zheng S."/>
            <person name="Shao F."/>
            <person name="Tao W."/>
        </authorList>
    </citation>
    <scope>NUCLEOTIDE SEQUENCE</scope>
    <source>
        <strain evidence="11">Chongqing</strain>
    </source>
</reference>
<dbReference type="InterPro" id="IPR006574">
    <property type="entry name" value="PRY"/>
</dbReference>
<keyword evidence="12" id="KW-1185">Reference proteome</keyword>
<protein>
    <submittedName>
        <fullName evidence="11">FinTRIM family, member 14</fullName>
    </submittedName>
</protein>
<dbReference type="Pfam" id="PF00622">
    <property type="entry name" value="SPRY"/>
    <property type="match status" value="1"/>
</dbReference>
<dbReference type="EMBL" id="MU551745">
    <property type="protein sequence ID" value="KAI5616218.1"/>
    <property type="molecule type" value="Genomic_DNA"/>
</dbReference>
<dbReference type="GO" id="GO:0045087">
    <property type="term" value="P:innate immune response"/>
    <property type="evidence" value="ECO:0007669"/>
    <property type="project" value="UniProtKB-KW"/>
</dbReference>
<keyword evidence="2" id="KW-0479">Metal-binding</keyword>
<dbReference type="InterPro" id="IPR017907">
    <property type="entry name" value="Znf_RING_CS"/>
</dbReference>
<evidence type="ECO:0000256" key="1">
    <source>
        <dbReference type="ARBA" id="ARBA00022588"/>
    </source>
</evidence>